<protein>
    <recommendedName>
        <fullName evidence="1">Heterokaryon incompatibility domain-containing protein</fullName>
    </recommendedName>
</protein>
<dbReference type="Pfam" id="PF06985">
    <property type="entry name" value="HET"/>
    <property type="match status" value="1"/>
</dbReference>
<feature type="domain" description="Heterokaryon incompatibility" evidence="1">
    <location>
        <begin position="24"/>
        <end position="172"/>
    </location>
</feature>
<dbReference type="InterPro" id="IPR010730">
    <property type="entry name" value="HET"/>
</dbReference>
<name>A0AAJ0FWE7_9HYPO</name>
<accession>A0AAJ0FWE7</accession>
<evidence type="ECO:0000259" key="1">
    <source>
        <dbReference type="Pfam" id="PF06985"/>
    </source>
</evidence>
<evidence type="ECO:0000313" key="3">
    <source>
        <dbReference type="Proteomes" id="UP001251528"/>
    </source>
</evidence>
<organism evidence="2 3">
    <name type="scientific">Conoideocrella luteorostrata</name>
    <dbReference type="NCBI Taxonomy" id="1105319"/>
    <lineage>
        <taxon>Eukaryota</taxon>
        <taxon>Fungi</taxon>
        <taxon>Dikarya</taxon>
        <taxon>Ascomycota</taxon>
        <taxon>Pezizomycotina</taxon>
        <taxon>Sordariomycetes</taxon>
        <taxon>Hypocreomycetidae</taxon>
        <taxon>Hypocreales</taxon>
        <taxon>Clavicipitaceae</taxon>
        <taxon>Conoideocrella</taxon>
    </lineage>
</organism>
<keyword evidence="3" id="KW-1185">Reference proteome</keyword>
<comment type="caution">
    <text evidence="2">The sequence shown here is derived from an EMBL/GenBank/DDBJ whole genome shotgun (WGS) entry which is preliminary data.</text>
</comment>
<dbReference type="AlphaFoldDB" id="A0AAJ0FWE7"/>
<reference evidence="2" key="1">
    <citation type="submission" date="2023-06" db="EMBL/GenBank/DDBJ databases">
        <title>Conoideocrella luteorostrata (Hypocreales: Clavicipitaceae), a potential biocontrol fungus for elongate hemlock scale in United States Christmas tree production areas.</title>
        <authorList>
            <person name="Barrett H."/>
            <person name="Lovett B."/>
            <person name="Macias A.M."/>
            <person name="Stajich J.E."/>
            <person name="Kasson M.T."/>
        </authorList>
    </citation>
    <scope>NUCLEOTIDE SEQUENCE</scope>
    <source>
        <strain evidence="2">ARSEF 14590</strain>
    </source>
</reference>
<evidence type="ECO:0000313" key="2">
    <source>
        <dbReference type="EMBL" id="KAK2606198.1"/>
    </source>
</evidence>
<proteinExistence type="predicted"/>
<gene>
    <name evidence="2" type="ORF">QQS21_003369</name>
</gene>
<sequence>MRLLKTCGYGLVEAHDLPDTFPQYAILSHTWISPKDEITYQDMKNRKEDIENDIYKQKGWSKLRAYCDRAAKDGWEWAWMDTCCIDKTNPADTQEAINAMFRWYQNAGICYAYLEDVNFLKAFSLSDLGSDEEPDEVAGSENVACFGNAAHAAIKPIFTRAKWFSRGWTLQELLAPNYLVFVDQEWRRIGCREDWAAEIRESSRIEARHLTGFNPRDFRSCSIAMRLSWASRRKTTVEEDETYSLVGLFAISLPLIYGEGRLRAFNRLQRELITVYNDDSIFAWRAEPCIETRPLSSTRKGKLPAPPF</sequence>
<dbReference type="Proteomes" id="UP001251528">
    <property type="component" value="Unassembled WGS sequence"/>
</dbReference>
<dbReference type="PANTHER" id="PTHR10622:SF10">
    <property type="entry name" value="HET DOMAIN-CONTAINING PROTEIN"/>
    <property type="match status" value="1"/>
</dbReference>
<dbReference type="PANTHER" id="PTHR10622">
    <property type="entry name" value="HET DOMAIN-CONTAINING PROTEIN"/>
    <property type="match status" value="1"/>
</dbReference>
<dbReference type="EMBL" id="JASWJB010000044">
    <property type="protein sequence ID" value="KAK2606198.1"/>
    <property type="molecule type" value="Genomic_DNA"/>
</dbReference>